<dbReference type="Pfam" id="PF13730">
    <property type="entry name" value="HTH_36"/>
    <property type="match status" value="1"/>
</dbReference>
<evidence type="ECO:0000313" key="2">
    <source>
        <dbReference type="EMBL" id="MFC5647826.1"/>
    </source>
</evidence>
<feature type="region of interest" description="Disordered" evidence="1">
    <location>
        <begin position="145"/>
        <end position="205"/>
    </location>
</feature>
<dbReference type="EMBL" id="JBHSOW010000007">
    <property type="protein sequence ID" value="MFC5647826.1"/>
    <property type="molecule type" value="Genomic_DNA"/>
</dbReference>
<gene>
    <name evidence="2" type="ORF">ACFPYJ_01585</name>
</gene>
<feature type="compositionally biased region" description="Basic and acidic residues" evidence="1">
    <location>
        <begin position="176"/>
        <end position="199"/>
    </location>
</feature>
<evidence type="ECO:0000256" key="1">
    <source>
        <dbReference type="SAM" id="MobiDB-lite"/>
    </source>
</evidence>
<name>A0ABW0VPW9_9BACL</name>
<dbReference type="RefSeq" id="WP_379186282.1">
    <property type="nucleotide sequence ID" value="NZ_JBHSOW010000007.1"/>
</dbReference>
<evidence type="ECO:0000313" key="3">
    <source>
        <dbReference type="Proteomes" id="UP001596047"/>
    </source>
</evidence>
<protein>
    <submittedName>
        <fullName evidence="2">Helix-turn-helix domain-containing protein</fullName>
    </submittedName>
</protein>
<dbReference type="Proteomes" id="UP001596047">
    <property type="component" value="Unassembled WGS sequence"/>
</dbReference>
<comment type="caution">
    <text evidence="2">The sequence shown here is derived from an EMBL/GenBank/DDBJ whole genome shotgun (WGS) entry which is preliminary data.</text>
</comment>
<accession>A0ABW0VPW9</accession>
<organism evidence="2 3">
    <name type="scientific">Paenibacillus solisilvae</name>
    <dbReference type="NCBI Taxonomy" id="2486751"/>
    <lineage>
        <taxon>Bacteria</taxon>
        <taxon>Bacillati</taxon>
        <taxon>Bacillota</taxon>
        <taxon>Bacilli</taxon>
        <taxon>Bacillales</taxon>
        <taxon>Paenibacillaceae</taxon>
        <taxon>Paenibacillus</taxon>
    </lineage>
</organism>
<reference evidence="3" key="1">
    <citation type="journal article" date="2019" name="Int. J. Syst. Evol. Microbiol.">
        <title>The Global Catalogue of Microorganisms (GCM) 10K type strain sequencing project: providing services to taxonomists for standard genome sequencing and annotation.</title>
        <authorList>
            <consortium name="The Broad Institute Genomics Platform"/>
            <consortium name="The Broad Institute Genome Sequencing Center for Infectious Disease"/>
            <person name="Wu L."/>
            <person name="Ma J."/>
        </authorList>
    </citation>
    <scope>NUCLEOTIDE SEQUENCE [LARGE SCALE GENOMIC DNA]</scope>
    <source>
        <strain evidence="3">CGMCC 1.3240</strain>
    </source>
</reference>
<sequence>MNNSYTSPIFSKLYNDFIDSGLLADLHGNHLKLLLAICSHVDGKGIAFVSQETLCKEAGFTDGAHVRKWLTHKESGLLHYRFNGEHVIELKDTGRNPLGQPYNIYRILPPSRLGKFEFNSHEATGTDIPLDSEAIGTKIKSHRYKSTYPTGTDIPPNKNKQKNKDNIKNGFAENLNGKDKDKTVGTNKKEEEELNRMVERLGGSR</sequence>
<proteinExistence type="predicted"/>
<keyword evidence="3" id="KW-1185">Reference proteome</keyword>